<dbReference type="SUPFAM" id="SSF53720">
    <property type="entry name" value="ALDH-like"/>
    <property type="match status" value="1"/>
</dbReference>
<evidence type="ECO:0000256" key="2">
    <source>
        <dbReference type="ARBA" id="ARBA00023002"/>
    </source>
</evidence>
<dbReference type="InterPro" id="IPR016162">
    <property type="entry name" value="Ald_DH_N"/>
</dbReference>
<dbReference type="GeneID" id="84209480"/>
<dbReference type="InterPro" id="IPR016161">
    <property type="entry name" value="Ald_DH/histidinol_DH"/>
</dbReference>
<reference evidence="4" key="1">
    <citation type="submission" date="2023-08" db="EMBL/GenBank/DDBJ databases">
        <title>Emergence of clinically-relevant ST2 carbapenem-resistant Acinetobacter baumannii strains in hospital sewages in Zhejiang, East of China.</title>
        <authorList>
            <person name="Kaichao C."/>
            <person name="Zhang R."/>
        </authorList>
    </citation>
    <scope>NUCLEOTIDE SEQUENCE</scope>
    <source>
        <strain evidence="4">M-SY-60</strain>
    </source>
</reference>
<dbReference type="InterPro" id="IPR016160">
    <property type="entry name" value="Ald_DH_CS_CYS"/>
</dbReference>
<dbReference type="CDD" id="cd07115">
    <property type="entry name" value="ALDH_HMSADH_HapE"/>
    <property type="match status" value="1"/>
</dbReference>
<dbReference type="InterPro" id="IPR015590">
    <property type="entry name" value="Aldehyde_DH_dom"/>
</dbReference>
<feature type="domain" description="Aldehyde dehydrogenase" evidence="3">
    <location>
        <begin position="33"/>
        <end position="495"/>
    </location>
</feature>
<proteinExistence type="inferred from homology"/>
<dbReference type="Pfam" id="PF00171">
    <property type="entry name" value="Aldedh"/>
    <property type="match status" value="1"/>
</dbReference>
<dbReference type="PANTHER" id="PTHR11699">
    <property type="entry name" value="ALDEHYDE DEHYDROGENASE-RELATED"/>
    <property type="match status" value="1"/>
</dbReference>
<evidence type="ECO:0000313" key="5">
    <source>
        <dbReference type="Proteomes" id="UP001243195"/>
    </source>
</evidence>
<name>A0AAW8JES0_9GAMM</name>
<dbReference type="FunFam" id="3.40.309.10:FF:000012">
    <property type="entry name" value="Betaine aldehyde dehydrogenase"/>
    <property type="match status" value="1"/>
</dbReference>
<dbReference type="FunFam" id="3.40.605.10:FF:000001">
    <property type="entry name" value="Aldehyde dehydrogenase 1"/>
    <property type="match status" value="1"/>
</dbReference>
<dbReference type="Gene3D" id="3.40.309.10">
    <property type="entry name" value="Aldehyde Dehydrogenase, Chain A, domain 2"/>
    <property type="match status" value="1"/>
</dbReference>
<evidence type="ECO:0000256" key="1">
    <source>
        <dbReference type="ARBA" id="ARBA00009986"/>
    </source>
</evidence>
<dbReference type="GO" id="GO:0004030">
    <property type="term" value="F:aldehyde dehydrogenase [NAD(P)+] activity"/>
    <property type="evidence" value="ECO:0007669"/>
    <property type="project" value="UniProtKB-ARBA"/>
</dbReference>
<keyword evidence="2" id="KW-0560">Oxidoreductase</keyword>
<comment type="caution">
    <text evidence="4">The sequence shown here is derived from an EMBL/GenBank/DDBJ whole genome shotgun (WGS) entry which is preliminary data.</text>
</comment>
<dbReference type="EMBL" id="JAVIDA010000004">
    <property type="protein sequence ID" value="MDQ9070703.1"/>
    <property type="molecule type" value="Genomic_DNA"/>
</dbReference>
<protein>
    <submittedName>
        <fullName evidence="4">Aldehyde dehydrogenase family protein</fullName>
    </submittedName>
</protein>
<organism evidence="4 5">
    <name type="scientific">Acinetobacter gerneri</name>
    <dbReference type="NCBI Taxonomy" id="202952"/>
    <lineage>
        <taxon>Bacteria</taxon>
        <taxon>Pseudomonadati</taxon>
        <taxon>Pseudomonadota</taxon>
        <taxon>Gammaproteobacteria</taxon>
        <taxon>Moraxellales</taxon>
        <taxon>Moraxellaceae</taxon>
        <taxon>Acinetobacter</taxon>
    </lineage>
</organism>
<dbReference type="Gene3D" id="3.40.605.10">
    <property type="entry name" value="Aldehyde Dehydrogenase, Chain A, domain 1"/>
    <property type="match status" value="1"/>
</dbReference>
<accession>A0AAW8JES0</accession>
<comment type="similarity">
    <text evidence="1">Belongs to the aldehyde dehydrogenase family.</text>
</comment>
<dbReference type="AlphaFoldDB" id="A0AAW8JES0"/>
<dbReference type="RefSeq" id="WP_004863111.1">
    <property type="nucleotide sequence ID" value="NZ_BBLI01000016.1"/>
</dbReference>
<evidence type="ECO:0000313" key="4">
    <source>
        <dbReference type="EMBL" id="MDQ9070703.1"/>
    </source>
</evidence>
<dbReference type="InterPro" id="IPR016163">
    <property type="entry name" value="Ald_DH_C"/>
</dbReference>
<evidence type="ECO:0000259" key="3">
    <source>
        <dbReference type="Pfam" id="PF00171"/>
    </source>
</evidence>
<dbReference type="PROSITE" id="PS00070">
    <property type="entry name" value="ALDEHYDE_DEHYDR_CYS"/>
    <property type="match status" value="1"/>
</dbReference>
<gene>
    <name evidence="4" type="ORF">RFH51_04425</name>
</gene>
<dbReference type="Proteomes" id="UP001243195">
    <property type="component" value="Unassembled WGS sequence"/>
</dbReference>
<sequence>MNTQLRVDGAAVPEQKTSDLTKMNTQLFINGQFVDAKNGTTIDVLNPANGELITKIAAAEAEDVDIAVAAAQKAFPAWAETPAAERGRLLLKLADLIEENLEELAQLESLDTGHPIKDSRRLDVPRTAACFRYFGGMADKIEGSVIPVEQGFLNYTTREPIGVVGQIVPWNFPLMFTSWKLGPALAAGNVVVMKPSEITPLSTLKIAELIKKAGFPDGVVNIVPGYGHTAGQRLADHPEVGKISFTGSTQTGRNIVNASSGNLKRVQLELGGKGANIVFEDANLEAAVNGAAWAIFHNQGQACIAGSRLVLHEKIADQFLEKFIGLAKSIRLGNPLDPNTEMGPLTSEAHRDKVLAYAKIAEEQGGKVLLGGTAPQDESLKNGYYVLPTIVEAKVDDRVAQEEVFGPFVTVIRFKDDAEALAIANGTEYGLGSGLWTNNLQRAHLFAKKIKAGMCWINSYKRVNPGSPFGGVGKSGYGREMGFEAIHDYTEVKSVWVNVDAQVPPHFQRGE</sequence>